<accession>A0A0N7KII2</accession>
<feature type="region of interest" description="Disordered" evidence="1">
    <location>
        <begin position="89"/>
        <end position="128"/>
    </location>
</feature>
<feature type="region of interest" description="Disordered" evidence="1">
    <location>
        <begin position="24"/>
        <end position="55"/>
    </location>
</feature>
<dbReference type="AlphaFoldDB" id="A0A0N7KII2"/>
<organism evidence="2 3">
    <name type="scientific">Oryza sativa subsp. japonica</name>
    <name type="common">Rice</name>
    <dbReference type="NCBI Taxonomy" id="39947"/>
    <lineage>
        <taxon>Eukaryota</taxon>
        <taxon>Viridiplantae</taxon>
        <taxon>Streptophyta</taxon>
        <taxon>Embryophyta</taxon>
        <taxon>Tracheophyta</taxon>
        <taxon>Spermatophyta</taxon>
        <taxon>Magnoliopsida</taxon>
        <taxon>Liliopsida</taxon>
        <taxon>Poales</taxon>
        <taxon>Poaceae</taxon>
        <taxon>BOP clade</taxon>
        <taxon>Oryzoideae</taxon>
        <taxon>Oryzeae</taxon>
        <taxon>Oryzinae</taxon>
        <taxon>Oryza</taxon>
        <taxon>Oryza sativa</taxon>
    </lineage>
</organism>
<protein>
    <submittedName>
        <fullName evidence="2">Os04g0128200 protein</fullName>
    </submittedName>
</protein>
<sequence length="128" mass="13751">MSIHLRAHTFTANPLRRLSVSTVAVSPSASGRRPLLPPRRRGRSSRRHASSSALQDAHRPLLIVSRCSSEPAATLLVNIVGVRCHHRLTRATSGSTTASGSGGTPRMGGSRSPPICHDRWPCHRGAPR</sequence>
<keyword evidence="3" id="KW-1185">Reference proteome</keyword>
<evidence type="ECO:0000313" key="2">
    <source>
        <dbReference type="EMBL" id="BAS87689.1"/>
    </source>
</evidence>
<dbReference type="EMBL" id="AP014960">
    <property type="protein sequence ID" value="BAS87689.1"/>
    <property type="molecule type" value="Genomic_DNA"/>
</dbReference>
<feature type="compositionally biased region" description="Low complexity" evidence="1">
    <location>
        <begin position="24"/>
        <end position="34"/>
    </location>
</feature>
<reference evidence="3" key="1">
    <citation type="journal article" date="2005" name="Nature">
        <title>The map-based sequence of the rice genome.</title>
        <authorList>
            <consortium name="International rice genome sequencing project (IRGSP)"/>
            <person name="Matsumoto T."/>
            <person name="Wu J."/>
            <person name="Kanamori H."/>
            <person name="Katayose Y."/>
            <person name="Fujisawa M."/>
            <person name="Namiki N."/>
            <person name="Mizuno H."/>
            <person name="Yamamoto K."/>
            <person name="Antonio B.A."/>
            <person name="Baba T."/>
            <person name="Sakata K."/>
            <person name="Nagamura Y."/>
            <person name="Aoki H."/>
            <person name="Arikawa K."/>
            <person name="Arita K."/>
            <person name="Bito T."/>
            <person name="Chiden Y."/>
            <person name="Fujitsuka N."/>
            <person name="Fukunaka R."/>
            <person name="Hamada M."/>
            <person name="Harada C."/>
            <person name="Hayashi A."/>
            <person name="Hijishita S."/>
            <person name="Honda M."/>
            <person name="Hosokawa S."/>
            <person name="Ichikawa Y."/>
            <person name="Idonuma A."/>
            <person name="Iijima M."/>
            <person name="Ikeda M."/>
            <person name="Ikeno M."/>
            <person name="Ito K."/>
            <person name="Ito S."/>
            <person name="Ito T."/>
            <person name="Ito Y."/>
            <person name="Ito Y."/>
            <person name="Iwabuchi A."/>
            <person name="Kamiya K."/>
            <person name="Karasawa W."/>
            <person name="Kurita K."/>
            <person name="Katagiri S."/>
            <person name="Kikuta A."/>
            <person name="Kobayashi H."/>
            <person name="Kobayashi N."/>
            <person name="Machita K."/>
            <person name="Maehara T."/>
            <person name="Masukawa M."/>
            <person name="Mizubayashi T."/>
            <person name="Mukai Y."/>
            <person name="Nagasaki H."/>
            <person name="Nagata Y."/>
            <person name="Naito S."/>
            <person name="Nakashima M."/>
            <person name="Nakama Y."/>
            <person name="Nakamichi Y."/>
            <person name="Nakamura M."/>
            <person name="Meguro A."/>
            <person name="Negishi M."/>
            <person name="Ohta I."/>
            <person name="Ohta T."/>
            <person name="Okamoto M."/>
            <person name="Ono N."/>
            <person name="Saji S."/>
            <person name="Sakaguchi M."/>
            <person name="Sakai K."/>
            <person name="Shibata M."/>
            <person name="Shimokawa T."/>
            <person name="Song J."/>
            <person name="Takazaki Y."/>
            <person name="Terasawa K."/>
            <person name="Tsugane M."/>
            <person name="Tsuji K."/>
            <person name="Ueda S."/>
            <person name="Waki K."/>
            <person name="Yamagata H."/>
            <person name="Yamamoto M."/>
            <person name="Yamamoto S."/>
            <person name="Yamane H."/>
            <person name="Yoshiki S."/>
            <person name="Yoshihara R."/>
            <person name="Yukawa K."/>
            <person name="Zhong H."/>
            <person name="Yano M."/>
            <person name="Yuan Q."/>
            <person name="Ouyang S."/>
            <person name="Liu J."/>
            <person name="Jones K.M."/>
            <person name="Gansberger K."/>
            <person name="Moffat K."/>
            <person name="Hill J."/>
            <person name="Bera J."/>
            <person name="Fadrosh D."/>
            <person name="Jin S."/>
            <person name="Johri S."/>
            <person name="Kim M."/>
            <person name="Overton L."/>
            <person name="Reardon M."/>
            <person name="Tsitrin T."/>
            <person name="Vuong H."/>
            <person name="Weaver B."/>
            <person name="Ciecko A."/>
            <person name="Tallon L."/>
            <person name="Jackson J."/>
            <person name="Pai G."/>
            <person name="Aken S.V."/>
            <person name="Utterback T."/>
            <person name="Reidmuller S."/>
            <person name="Feldblyum T."/>
            <person name="Hsiao J."/>
            <person name="Zismann V."/>
            <person name="Iobst S."/>
            <person name="de Vazeille A.R."/>
            <person name="Buell C.R."/>
            <person name="Ying K."/>
            <person name="Li Y."/>
            <person name="Lu T."/>
            <person name="Huang Y."/>
            <person name="Zhao Q."/>
            <person name="Feng Q."/>
            <person name="Zhang L."/>
            <person name="Zhu J."/>
            <person name="Weng Q."/>
            <person name="Mu J."/>
            <person name="Lu Y."/>
            <person name="Fan D."/>
            <person name="Liu Y."/>
            <person name="Guan J."/>
            <person name="Zhang Y."/>
            <person name="Yu S."/>
            <person name="Liu X."/>
            <person name="Zhang Y."/>
            <person name="Hong G."/>
            <person name="Han B."/>
            <person name="Choisne N."/>
            <person name="Demange N."/>
            <person name="Orjeda G."/>
            <person name="Samain S."/>
            <person name="Cattolico L."/>
            <person name="Pelletier E."/>
            <person name="Couloux A."/>
            <person name="Segurens B."/>
            <person name="Wincker P."/>
            <person name="D'Hont A."/>
            <person name="Scarpelli C."/>
            <person name="Weissenbach J."/>
            <person name="Salanoubat M."/>
            <person name="Quetier F."/>
            <person name="Yu Y."/>
            <person name="Kim H.R."/>
            <person name="Rambo T."/>
            <person name="Currie J."/>
            <person name="Collura K."/>
            <person name="Luo M."/>
            <person name="Yang T."/>
            <person name="Ammiraju J.S.S."/>
            <person name="Engler F."/>
            <person name="Soderlund C."/>
            <person name="Wing R.A."/>
            <person name="Palmer L.E."/>
            <person name="de la Bastide M."/>
            <person name="Spiegel L."/>
            <person name="Nascimento L."/>
            <person name="Zutavern T."/>
            <person name="O'Shaughnessy A."/>
            <person name="Dike S."/>
            <person name="Dedhia N."/>
            <person name="Preston R."/>
            <person name="Balija V."/>
            <person name="McCombie W.R."/>
            <person name="Chow T."/>
            <person name="Chen H."/>
            <person name="Chung M."/>
            <person name="Chen C."/>
            <person name="Shaw J."/>
            <person name="Wu H."/>
            <person name="Hsiao K."/>
            <person name="Chao Y."/>
            <person name="Chu M."/>
            <person name="Cheng C."/>
            <person name="Hour A."/>
            <person name="Lee P."/>
            <person name="Lin S."/>
            <person name="Lin Y."/>
            <person name="Liou J."/>
            <person name="Liu S."/>
            <person name="Hsing Y."/>
            <person name="Raghuvanshi S."/>
            <person name="Mohanty A."/>
            <person name="Bharti A.K."/>
            <person name="Gaur A."/>
            <person name="Gupta V."/>
            <person name="Kumar D."/>
            <person name="Ravi V."/>
            <person name="Vij S."/>
            <person name="Kapur A."/>
            <person name="Khurana P."/>
            <person name="Khurana P."/>
            <person name="Khurana J.P."/>
            <person name="Tyagi A.K."/>
            <person name="Gaikwad K."/>
            <person name="Singh A."/>
            <person name="Dalal V."/>
            <person name="Srivastava S."/>
            <person name="Dixit A."/>
            <person name="Pal A.K."/>
            <person name="Ghazi I.A."/>
            <person name="Yadav M."/>
            <person name="Pandit A."/>
            <person name="Bhargava A."/>
            <person name="Sureshbabu K."/>
            <person name="Batra K."/>
            <person name="Sharma T.R."/>
            <person name="Mohapatra T."/>
            <person name="Singh N.K."/>
            <person name="Messing J."/>
            <person name="Nelson A.B."/>
            <person name="Fuks G."/>
            <person name="Kavchok S."/>
            <person name="Keizer G."/>
            <person name="Linton E."/>
            <person name="Llaca V."/>
            <person name="Song R."/>
            <person name="Tanyolac B."/>
            <person name="Young S."/>
            <person name="Ho-Il K."/>
            <person name="Hahn J.H."/>
            <person name="Sangsakoo G."/>
            <person name="Vanavichit A."/>
            <person name="de Mattos Luiz.A.T."/>
            <person name="Zimmer P.D."/>
            <person name="Malone G."/>
            <person name="Dellagostin O."/>
            <person name="de Oliveira A.C."/>
            <person name="Bevan M."/>
            <person name="Bancroft I."/>
            <person name="Minx P."/>
            <person name="Cordum H."/>
            <person name="Wilson R."/>
            <person name="Cheng Z."/>
            <person name="Jin W."/>
            <person name="Jiang J."/>
            <person name="Leong S.A."/>
            <person name="Iwama H."/>
            <person name="Gojobori T."/>
            <person name="Itoh T."/>
            <person name="Niimura Y."/>
            <person name="Fujii Y."/>
            <person name="Habara T."/>
            <person name="Sakai H."/>
            <person name="Sato Y."/>
            <person name="Wilson G."/>
            <person name="Kumar K."/>
            <person name="McCouch S."/>
            <person name="Juretic N."/>
            <person name="Hoen D."/>
            <person name="Wright S."/>
            <person name="Bruskiewich R."/>
            <person name="Bureau T."/>
            <person name="Miyao A."/>
            <person name="Hirochika H."/>
            <person name="Nishikawa T."/>
            <person name="Kadowaki K."/>
            <person name="Sugiura M."/>
            <person name="Burr B."/>
            <person name="Sasaki T."/>
        </authorList>
    </citation>
    <scope>NUCLEOTIDE SEQUENCE [LARGE SCALE GENOMIC DNA]</scope>
    <source>
        <strain evidence="3">cv. Nipponbare</strain>
    </source>
</reference>
<proteinExistence type="predicted"/>
<evidence type="ECO:0000313" key="3">
    <source>
        <dbReference type="Proteomes" id="UP000059680"/>
    </source>
</evidence>
<dbReference type="InParanoid" id="A0A0N7KII2"/>
<gene>
    <name evidence="2" type="ordered locus">Os04g0128200</name>
    <name evidence="2" type="ORF">OSNPB_040128200</name>
</gene>
<dbReference type="PaxDb" id="39947-A0A0N7KII2"/>
<reference evidence="2 3" key="3">
    <citation type="journal article" date="2013" name="Rice">
        <title>Improvement of the Oryza sativa Nipponbare reference genome using next generation sequence and optical map data.</title>
        <authorList>
            <person name="Kawahara Y."/>
            <person name="de la Bastide M."/>
            <person name="Hamilton J.P."/>
            <person name="Kanamori H."/>
            <person name="McCombie W.R."/>
            <person name="Ouyang S."/>
            <person name="Schwartz D.C."/>
            <person name="Tanaka T."/>
            <person name="Wu J."/>
            <person name="Zhou S."/>
            <person name="Childs K.L."/>
            <person name="Davidson R.M."/>
            <person name="Lin H."/>
            <person name="Quesada-Ocampo L."/>
            <person name="Vaillancourt B."/>
            <person name="Sakai H."/>
            <person name="Lee S.S."/>
            <person name="Kim J."/>
            <person name="Numa H."/>
            <person name="Itoh T."/>
            <person name="Buell C.R."/>
            <person name="Matsumoto T."/>
        </authorList>
    </citation>
    <scope>NUCLEOTIDE SEQUENCE [LARGE SCALE GENOMIC DNA]</scope>
    <source>
        <strain evidence="3">cv. Nipponbare</strain>
    </source>
</reference>
<name>A0A0N7KII2_ORYSJ</name>
<dbReference type="Proteomes" id="UP000059680">
    <property type="component" value="Chromosome 4"/>
</dbReference>
<evidence type="ECO:0000256" key="1">
    <source>
        <dbReference type="SAM" id="MobiDB-lite"/>
    </source>
</evidence>
<feature type="compositionally biased region" description="Basic residues" evidence="1">
    <location>
        <begin position="38"/>
        <end position="49"/>
    </location>
</feature>
<reference evidence="2 3" key="2">
    <citation type="journal article" date="2013" name="Plant Cell Physiol.">
        <title>Rice Annotation Project Database (RAP-DB): an integrative and interactive database for rice genomics.</title>
        <authorList>
            <person name="Sakai H."/>
            <person name="Lee S.S."/>
            <person name="Tanaka T."/>
            <person name="Numa H."/>
            <person name="Kim J."/>
            <person name="Kawahara Y."/>
            <person name="Wakimoto H."/>
            <person name="Yang C.C."/>
            <person name="Iwamoto M."/>
            <person name="Abe T."/>
            <person name="Yamada Y."/>
            <person name="Muto A."/>
            <person name="Inokuchi H."/>
            <person name="Ikemura T."/>
            <person name="Matsumoto T."/>
            <person name="Sasaki T."/>
            <person name="Itoh T."/>
        </authorList>
    </citation>
    <scope>NUCLEOTIDE SEQUENCE [LARGE SCALE GENOMIC DNA]</scope>
    <source>
        <strain evidence="3">cv. Nipponbare</strain>
    </source>
</reference>